<evidence type="ECO:0000256" key="2">
    <source>
        <dbReference type="ARBA" id="ARBA00006906"/>
    </source>
</evidence>
<dbReference type="Proteomes" id="UP000324162">
    <property type="component" value="Unassembled WGS sequence"/>
</dbReference>
<dbReference type="AlphaFoldDB" id="A0AB73BBP2"/>
<evidence type="ECO:0000313" key="9">
    <source>
        <dbReference type="Proteomes" id="UP000324162"/>
    </source>
</evidence>
<evidence type="ECO:0000256" key="3">
    <source>
        <dbReference type="ARBA" id="ARBA00011233"/>
    </source>
</evidence>
<dbReference type="Gene3D" id="3.20.20.70">
    <property type="entry name" value="Aldolase class I"/>
    <property type="match status" value="1"/>
</dbReference>
<comment type="similarity">
    <text evidence="2">Belongs to the KHG/KDPG aldolase family.</text>
</comment>
<sequence length="209" mass="22396">MSNKPFSALMASQPILPIIQANDEQQGIDIANAMYESGIHLVEVVLRTEQSINALKAIKHAIPNLIVGAGTVTSTHILDKALNAGADYIVTPAVSSKLLDALSSCEVPCLPGVSNTSDILLATEFGFNEQKLFPASLAGGQPFLKAVSSVFKDVRFCPTGGINQDNYQEYLALSNVFAVGGTWVANPQWVINKQWQLITQACSHVLEAK</sequence>
<protein>
    <submittedName>
        <fullName evidence="6">Bifunctional 4-hydroxy-2-oxoglutarate aldolase/2-dehydro-3-deoxy-phosphogluconate aldolase</fullName>
        <ecNumber evidence="6 7">4.1.2.14</ecNumber>
        <ecNumber evidence="6 7">4.1.3.16</ecNumber>
    </submittedName>
    <submittedName>
        <fullName evidence="7">Keto-deoxy-phosphogluconate aldolase</fullName>
    </submittedName>
</protein>
<organism evidence="6 9">
    <name type="scientific">Pseudoalteromonas fuliginea</name>
    <dbReference type="NCBI Taxonomy" id="1872678"/>
    <lineage>
        <taxon>Bacteria</taxon>
        <taxon>Pseudomonadati</taxon>
        <taxon>Pseudomonadota</taxon>
        <taxon>Gammaproteobacteria</taxon>
        <taxon>Alteromonadales</taxon>
        <taxon>Pseudoalteromonadaceae</taxon>
        <taxon>Pseudoalteromonas</taxon>
    </lineage>
</organism>
<comment type="caution">
    <text evidence="6">The sequence shown here is derived from an EMBL/GenBank/DDBJ whole genome shotgun (WGS) entry which is preliminary data.</text>
</comment>
<dbReference type="RefSeq" id="WP_007377238.1">
    <property type="nucleotide sequence ID" value="NZ_JBBMQV010000025.1"/>
</dbReference>
<dbReference type="EC" id="4.1.3.16" evidence="6 7"/>
<dbReference type="CDD" id="cd00452">
    <property type="entry name" value="KDPG_aldolase"/>
    <property type="match status" value="1"/>
</dbReference>
<keyword evidence="5" id="KW-0119">Carbohydrate metabolism</keyword>
<keyword evidence="4 6" id="KW-0456">Lyase</keyword>
<reference evidence="7 8" key="1">
    <citation type="submission" date="2014-04" db="EMBL/GenBank/DDBJ databases">
        <title>Pseudoalteromonas galatheae sp. nov., isolated from a deep-sea polychaete near Canal Concepcion, Chile.</title>
        <authorList>
            <person name="Machado H.R."/>
            <person name="Gram L."/>
            <person name="Vynne N.G."/>
        </authorList>
    </citation>
    <scope>NUCLEOTIDE SEQUENCE [LARGE SCALE GENOMIC DNA]</scope>
    <source>
        <strain evidence="7 8">KMM216</strain>
    </source>
</reference>
<dbReference type="GO" id="GO:0008700">
    <property type="term" value="F:(R,S)-4-hydroxy-2-oxoglutarate aldolase activity"/>
    <property type="evidence" value="ECO:0007669"/>
    <property type="project" value="UniProtKB-EC"/>
</dbReference>
<reference evidence="6 9" key="2">
    <citation type="submission" date="2019-01" db="EMBL/GenBank/DDBJ databases">
        <title>Genome sequences of marine Pseudoalteromonas species.</title>
        <authorList>
            <person name="Boraston A.B."/>
            <person name="Hehemann J.-H."/>
            <person name="Vickers C.J."/>
            <person name="Salama-Alber O."/>
            <person name="Abe K."/>
            <person name="Hettle A.J."/>
        </authorList>
    </citation>
    <scope>NUCLEOTIDE SEQUENCE [LARGE SCALE GENOMIC DNA]</scope>
    <source>
        <strain evidence="6 9">PS42</strain>
    </source>
</reference>
<dbReference type="InterPro" id="IPR013785">
    <property type="entry name" value="Aldolase_TIM"/>
</dbReference>
<gene>
    <name evidence="6" type="primary">eda</name>
    <name evidence="7" type="ORF">DC53_19815</name>
    <name evidence="6" type="ORF">EU508_17885</name>
</gene>
<dbReference type="NCBIfam" id="TIGR01182">
    <property type="entry name" value="eda"/>
    <property type="match status" value="1"/>
</dbReference>
<proteinExistence type="inferred from homology"/>
<dbReference type="PANTHER" id="PTHR30246:SF1">
    <property type="entry name" value="2-DEHYDRO-3-DEOXY-6-PHOSPHOGALACTONATE ALDOLASE-RELATED"/>
    <property type="match status" value="1"/>
</dbReference>
<dbReference type="PANTHER" id="PTHR30246">
    <property type="entry name" value="2-KETO-3-DEOXY-6-PHOSPHOGLUCONATE ALDOLASE"/>
    <property type="match status" value="1"/>
</dbReference>
<evidence type="ECO:0000256" key="5">
    <source>
        <dbReference type="ARBA" id="ARBA00023277"/>
    </source>
</evidence>
<dbReference type="EMBL" id="SEUK01000055">
    <property type="protein sequence ID" value="KAA1156807.1"/>
    <property type="molecule type" value="Genomic_DNA"/>
</dbReference>
<dbReference type="SUPFAM" id="SSF51569">
    <property type="entry name" value="Aldolase"/>
    <property type="match status" value="1"/>
</dbReference>
<dbReference type="EMBL" id="JJNZ01000093">
    <property type="protein sequence ID" value="KDC48495.1"/>
    <property type="molecule type" value="Genomic_DNA"/>
</dbReference>
<dbReference type="GO" id="GO:0008675">
    <property type="term" value="F:2-dehydro-3-deoxy-phosphogluconate aldolase activity"/>
    <property type="evidence" value="ECO:0007669"/>
    <property type="project" value="UniProtKB-EC"/>
</dbReference>
<evidence type="ECO:0000256" key="4">
    <source>
        <dbReference type="ARBA" id="ARBA00023239"/>
    </source>
</evidence>
<comment type="subunit">
    <text evidence="3">Homotrimer.</text>
</comment>
<dbReference type="EC" id="4.1.2.14" evidence="6 7"/>
<evidence type="ECO:0000313" key="7">
    <source>
        <dbReference type="EMBL" id="KDC48495.1"/>
    </source>
</evidence>
<comment type="pathway">
    <text evidence="1">Carbohydrate acid metabolism.</text>
</comment>
<name>A0AB73BBP2_9GAMM</name>
<dbReference type="InterPro" id="IPR000887">
    <property type="entry name" value="Aldlse_KDPG_KHG"/>
</dbReference>
<dbReference type="Proteomes" id="UP000027154">
    <property type="component" value="Unassembled WGS sequence"/>
</dbReference>
<evidence type="ECO:0000313" key="6">
    <source>
        <dbReference type="EMBL" id="KAA1156807.1"/>
    </source>
</evidence>
<dbReference type="Pfam" id="PF01081">
    <property type="entry name" value="Aldolase"/>
    <property type="match status" value="1"/>
</dbReference>
<evidence type="ECO:0000256" key="1">
    <source>
        <dbReference type="ARBA" id="ARBA00004761"/>
    </source>
</evidence>
<evidence type="ECO:0000313" key="8">
    <source>
        <dbReference type="Proteomes" id="UP000027154"/>
    </source>
</evidence>
<accession>A0AB73BBP2</accession>